<dbReference type="Gene3D" id="3.90.79.10">
    <property type="entry name" value="Nucleoside Triphosphate Pyrophosphohydrolase"/>
    <property type="match status" value="1"/>
</dbReference>
<feature type="domain" description="Nudix hydrolase" evidence="3">
    <location>
        <begin position="4"/>
        <end position="143"/>
    </location>
</feature>
<evidence type="ECO:0000313" key="4">
    <source>
        <dbReference type="EMBL" id="QJA20943.1"/>
    </source>
</evidence>
<dbReference type="InterPro" id="IPR015797">
    <property type="entry name" value="NUDIX_hydrolase-like_dom_sf"/>
</dbReference>
<organism evidence="4 5">
    <name type="scientific">Pectobacterium punjabense</name>
    <dbReference type="NCBI Taxonomy" id="2108399"/>
    <lineage>
        <taxon>Bacteria</taxon>
        <taxon>Pseudomonadati</taxon>
        <taxon>Pseudomonadota</taxon>
        <taxon>Gammaproteobacteria</taxon>
        <taxon>Enterobacterales</taxon>
        <taxon>Pectobacteriaceae</taxon>
        <taxon>Pectobacterium</taxon>
    </lineage>
</organism>
<gene>
    <name evidence="4" type="ORF">E2566_13890</name>
</gene>
<evidence type="ECO:0000256" key="2">
    <source>
        <dbReference type="ARBA" id="ARBA00022801"/>
    </source>
</evidence>
<dbReference type="Proteomes" id="UP000502681">
    <property type="component" value="Chromosome"/>
</dbReference>
<comment type="cofactor">
    <cofactor evidence="1">
        <name>Mg(2+)</name>
        <dbReference type="ChEBI" id="CHEBI:18420"/>
    </cofactor>
</comment>
<dbReference type="PROSITE" id="PS51462">
    <property type="entry name" value="NUDIX"/>
    <property type="match status" value="1"/>
</dbReference>
<evidence type="ECO:0000259" key="3">
    <source>
        <dbReference type="PROSITE" id="PS51462"/>
    </source>
</evidence>
<evidence type="ECO:0000313" key="5">
    <source>
        <dbReference type="Proteomes" id="UP000502681"/>
    </source>
</evidence>
<name>A0ABX6L3N0_9GAMM</name>
<proteinExistence type="predicted"/>
<sequence length="150" mass="17890">MREPKQVLIVPYSIDRDELYLYLLKRRDMDYWQWVAGGVEENETIWDAAIRESTEELGNVFKESDLIQLESICSIPRCYFDSDKEWSNDFYTVTEYAFAIRLSIDSKINLSCEHSKSTVIKYSELNKYNTWDSNRTAAWELNEKFLKRDI</sequence>
<dbReference type="RefSeq" id="WP_107168516.1">
    <property type="nucleotide sequence ID" value="NZ_PYSO01000011.1"/>
</dbReference>
<dbReference type="SUPFAM" id="SSF55811">
    <property type="entry name" value="Nudix"/>
    <property type="match status" value="1"/>
</dbReference>
<keyword evidence="5" id="KW-1185">Reference proteome</keyword>
<keyword evidence="2" id="KW-0378">Hydrolase</keyword>
<protein>
    <submittedName>
        <fullName evidence="4">NUDIX domain-containing protein</fullName>
    </submittedName>
</protein>
<dbReference type="PROSITE" id="PS00893">
    <property type="entry name" value="NUDIX_BOX"/>
    <property type="match status" value="1"/>
</dbReference>
<dbReference type="EMBL" id="CP038498">
    <property type="protein sequence ID" value="QJA20943.1"/>
    <property type="molecule type" value="Genomic_DNA"/>
</dbReference>
<dbReference type="Pfam" id="PF00293">
    <property type="entry name" value="NUDIX"/>
    <property type="match status" value="1"/>
</dbReference>
<evidence type="ECO:0000256" key="1">
    <source>
        <dbReference type="ARBA" id="ARBA00001946"/>
    </source>
</evidence>
<reference evidence="4 5" key="1">
    <citation type="submission" date="2019-04" db="EMBL/GenBank/DDBJ databases">
        <title>Whole Genome Sequencing of Pectobacterium punjabense SS95.</title>
        <authorList>
            <person name="Sarfraz S."/>
            <person name="Oulghazi S."/>
            <person name="Roques C."/>
            <person name="Vandecasteele C."/>
            <person name="Faure D."/>
        </authorList>
    </citation>
    <scope>NUCLEOTIDE SEQUENCE [LARGE SCALE GENOMIC DNA]</scope>
    <source>
        <strain evidence="4 5">SS95</strain>
    </source>
</reference>
<dbReference type="InterPro" id="IPR000086">
    <property type="entry name" value="NUDIX_hydrolase_dom"/>
</dbReference>
<dbReference type="InterPro" id="IPR020084">
    <property type="entry name" value="NUDIX_hydrolase_CS"/>
</dbReference>
<accession>A0ABX6L3N0</accession>